<feature type="region of interest" description="Disordered" evidence="1">
    <location>
        <begin position="1"/>
        <end position="20"/>
    </location>
</feature>
<dbReference type="CDD" id="cd00303">
    <property type="entry name" value="retropepsin_like"/>
    <property type="match status" value="1"/>
</dbReference>
<accession>A0ABN7EA33</accession>
<keyword evidence="3" id="KW-1185">Reference proteome</keyword>
<comment type="caution">
    <text evidence="2">The sequence shown here is derived from an EMBL/GenBank/DDBJ whole genome shotgun (WGS) entry which is preliminary data.</text>
</comment>
<dbReference type="InterPro" id="IPR021109">
    <property type="entry name" value="Peptidase_aspartic_dom_sf"/>
</dbReference>
<evidence type="ECO:0000313" key="3">
    <source>
        <dbReference type="Proteomes" id="UP001189122"/>
    </source>
</evidence>
<proteinExistence type="predicted"/>
<organism evidence="2 3">
    <name type="scientific">Spirodela intermedia</name>
    <name type="common">Intermediate duckweed</name>
    <dbReference type="NCBI Taxonomy" id="51605"/>
    <lineage>
        <taxon>Eukaryota</taxon>
        <taxon>Viridiplantae</taxon>
        <taxon>Streptophyta</taxon>
        <taxon>Embryophyta</taxon>
        <taxon>Tracheophyta</taxon>
        <taxon>Spermatophyta</taxon>
        <taxon>Magnoliopsida</taxon>
        <taxon>Liliopsida</taxon>
        <taxon>Araceae</taxon>
        <taxon>Lemnoideae</taxon>
        <taxon>Spirodela</taxon>
    </lineage>
</organism>
<sequence>MMNEIDNLKRGQPDQGRGMGVEINSHKAHAISKLRSGKELPNPYKKLEKEEIREKRTQRKVQLSENISSFLLDSMPKEKYPGAHFIKCEINSMLFPKSLLDSGVSVNLMPKVLFDKFKFKDLEPICIDLLVADGSVRQPQGRLFHVPSMYLPNLRILVRIQQCTFHVDFIMADMNVIENFSQSTIILGQPFLAIVKAITDWEKGTIELKVGEEKVELNMTKFFENSKGFHKELGTCELLDENDEEPIGYLLEIQDLNPKEDPTNSLRFKGDPFHPILELNHCLLH</sequence>
<dbReference type="EMBL" id="CACRZD030000141">
    <property type="protein sequence ID" value="CAA6674734.1"/>
    <property type="molecule type" value="Genomic_DNA"/>
</dbReference>
<evidence type="ECO:0008006" key="4">
    <source>
        <dbReference type="Google" id="ProtNLM"/>
    </source>
</evidence>
<feature type="compositionally biased region" description="Basic and acidic residues" evidence="1">
    <location>
        <begin position="1"/>
        <end position="12"/>
    </location>
</feature>
<gene>
    <name evidence="2" type="ORF">SI7747_UN021092</name>
</gene>
<dbReference type="PANTHER" id="PTHR33067:SF9">
    <property type="entry name" value="RNA-DIRECTED DNA POLYMERASE"/>
    <property type="match status" value="1"/>
</dbReference>
<dbReference type="Proteomes" id="UP001189122">
    <property type="component" value="Unassembled WGS sequence"/>
</dbReference>
<evidence type="ECO:0000256" key="1">
    <source>
        <dbReference type="SAM" id="MobiDB-lite"/>
    </source>
</evidence>
<name>A0ABN7EA33_SPIIN</name>
<dbReference type="Gene3D" id="2.40.70.10">
    <property type="entry name" value="Acid Proteases"/>
    <property type="match status" value="1"/>
</dbReference>
<evidence type="ECO:0000313" key="2">
    <source>
        <dbReference type="EMBL" id="CAA6674734.1"/>
    </source>
</evidence>
<reference evidence="3" key="1">
    <citation type="journal article" date="2020" name="Sci. Rep.">
        <title>Chromosome-scale genome assembly for the duckweed Spirodela intermedia, integrating cytogenetic maps, PacBio and Oxford Nanopore libraries.</title>
        <authorList>
            <person name="Hoang P.T.N."/>
            <person name="Fiebig A."/>
            <person name="Novak P."/>
            <person name="Macas J."/>
            <person name="Cao H.X."/>
            <person name="Stepanenko A."/>
            <person name="Chen G."/>
            <person name="Borisjuk N."/>
            <person name="Scholz U."/>
            <person name="Schubert I."/>
        </authorList>
    </citation>
    <scope>NUCLEOTIDE SEQUENCE [LARGE SCALE GENOMIC DNA]</scope>
</reference>
<protein>
    <recommendedName>
        <fullName evidence="4">Aspartic peptidase DDI1-type domain-containing protein</fullName>
    </recommendedName>
</protein>
<dbReference type="PANTHER" id="PTHR33067">
    <property type="entry name" value="RNA-DIRECTED DNA POLYMERASE-RELATED"/>
    <property type="match status" value="1"/>
</dbReference>